<organism evidence="1 4">
    <name type="scientific">Pichia kudriavzevii</name>
    <name type="common">Yeast</name>
    <name type="synonym">Issatchenkia orientalis</name>
    <dbReference type="NCBI Taxonomy" id="4909"/>
    <lineage>
        <taxon>Eukaryota</taxon>
        <taxon>Fungi</taxon>
        <taxon>Dikarya</taxon>
        <taxon>Ascomycota</taxon>
        <taxon>Saccharomycotina</taxon>
        <taxon>Pichiomycetes</taxon>
        <taxon>Pichiales</taxon>
        <taxon>Pichiaceae</taxon>
        <taxon>Pichia</taxon>
    </lineage>
</organism>
<dbReference type="VEuPathDB" id="FungiDB:C5L36_0A12275"/>
<protein>
    <submittedName>
        <fullName evidence="2">ATP-dependent DNA helicase MER3</fullName>
    </submittedName>
</protein>
<reference evidence="2" key="4">
    <citation type="submission" date="2017-01" db="EMBL/GenBank/DDBJ databases">
        <authorList>
            <person name="Mah S.A."/>
            <person name="Swanson W.J."/>
            <person name="Moy G.W."/>
            <person name="Vacquier V.D."/>
        </authorList>
    </citation>
    <scope>NUCLEOTIDE SEQUENCE [LARGE SCALE GENOMIC DNA]</scope>
    <source>
        <strain evidence="2">129</strain>
    </source>
</reference>
<keyword evidence="2" id="KW-0067">ATP-binding</keyword>
<proteinExistence type="predicted"/>
<evidence type="ECO:0000313" key="2">
    <source>
        <dbReference type="EMBL" id="ONH72157.1"/>
    </source>
</evidence>
<reference evidence="1" key="2">
    <citation type="submission" date="2014-08" db="EMBL/GenBank/DDBJ databases">
        <title>Exploiting Issatchenkia orientalis SD108 for Succinic Acid Production.</title>
        <authorList>
            <person name="Xiao H."/>
            <person name="Shao Z."/>
            <person name="Jiang Y."/>
            <person name="Dole S."/>
            <person name="Zhao H."/>
        </authorList>
    </citation>
    <scope>NUCLEOTIDE SEQUENCE [LARGE SCALE GENOMIC DNA]</scope>
    <source>
        <strain evidence="1">SD108</strain>
    </source>
</reference>
<reference evidence="3 6" key="5">
    <citation type="submission" date="2017-05" db="EMBL/GenBank/DDBJ databases">
        <title>The Genome Sequence of Candida krusei Ckrusei653.</title>
        <authorList>
            <person name="Cuomo C."/>
            <person name="Forche A."/>
            <person name="Young S."/>
            <person name="Abouelleil A."/>
            <person name="Cao P."/>
            <person name="Chapman S."/>
            <person name="Cusick C."/>
            <person name="Shea T."/>
            <person name="Nusbaum C."/>
            <person name="Birren B."/>
        </authorList>
    </citation>
    <scope>NUCLEOTIDE SEQUENCE [LARGE SCALE GENOMIC DNA]</scope>
    <source>
        <strain evidence="3 6">Ckrusei653</strain>
    </source>
</reference>
<evidence type="ECO:0000313" key="4">
    <source>
        <dbReference type="Proteomes" id="UP000029867"/>
    </source>
</evidence>
<dbReference type="Proteomes" id="UP000189274">
    <property type="component" value="Unassembled WGS sequence"/>
</dbReference>
<reference evidence="4" key="1">
    <citation type="journal article" date="2014" name="Microb. Cell Fact.">
        <title>Exploiting Issatchenkia orientalis SD108 for succinic acid production.</title>
        <authorList>
            <person name="Xiao H."/>
            <person name="Shao Z."/>
            <person name="Jiang Y."/>
            <person name="Dole S."/>
            <person name="Zhao H."/>
        </authorList>
    </citation>
    <scope>NUCLEOTIDE SEQUENCE [LARGE SCALE GENOMIC DNA]</scope>
    <source>
        <strain evidence="4">SD108</strain>
    </source>
</reference>
<sequence>MTELARSARIVKVSPNNLLHLELLNKLINKSTSFPHIWNGTYTHIQVLTGISGNLLDFRRIPLRGLHSDKSFQLKTRLRYRWDYCQISLICEKTGGIGKYITDDVTNKLLNGYVVKYKGNHSESPEFSKNDDKVVKEMYHSELTGPVKQIPSIEIRGSRSELDISSIMKPSSVRYAHICS</sequence>
<evidence type="ECO:0000313" key="1">
    <source>
        <dbReference type="EMBL" id="KGK40683.1"/>
    </source>
</evidence>
<dbReference type="EMBL" id="MQVM01000024">
    <property type="protein sequence ID" value="ONH72157.1"/>
    <property type="molecule type" value="Genomic_DNA"/>
</dbReference>
<keyword evidence="2" id="KW-0347">Helicase</keyword>
<evidence type="ECO:0000313" key="5">
    <source>
        <dbReference type="Proteomes" id="UP000189274"/>
    </source>
</evidence>
<dbReference type="EMBL" id="NHMM01000009">
    <property type="protein sequence ID" value="OUT20141.1"/>
    <property type="molecule type" value="Genomic_DNA"/>
</dbReference>
<dbReference type="HOGENOM" id="CLU_1496422_0_0_1"/>
<dbReference type="EMBL" id="JQFK01000001">
    <property type="protein sequence ID" value="KGK40683.1"/>
    <property type="molecule type" value="Genomic_DNA"/>
</dbReference>
<reference evidence="5" key="3">
    <citation type="journal article" date="2017" name="Genome Announc.">
        <title>Genome sequences of Cyberlindnera fabianii 65, Pichia kudriavzevii 129, and Saccharomyces cerevisiae 131 isolated from fermented masau fruits in Zimbabwe.</title>
        <authorList>
            <person name="van Rijswijck I.M.H."/>
            <person name="Derks M.F.L."/>
            <person name="Abee T."/>
            <person name="de Ridder D."/>
            <person name="Smid E.J."/>
        </authorList>
    </citation>
    <scope>NUCLEOTIDE SEQUENCE [LARGE SCALE GENOMIC DNA]</scope>
    <source>
        <strain evidence="5">129</strain>
    </source>
</reference>
<keyword evidence="2" id="KW-0547">Nucleotide-binding</keyword>
<gene>
    <name evidence="2" type="ORF">BOH78_4009</name>
    <name evidence="3" type="ORF">CAS74_004883</name>
    <name evidence="1" type="ORF">JL09_g201</name>
</gene>
<dbReference type="AlphaFoldDB" id="A0A099P6J5"/>
<name>A0A099P6J5_PICKU</name>
<keyword evidence="2" id="KW-0378">Hydrolase</keyword>
<accession>A0A099P6J5</accession>
<evidence type="ECO:0000313" key="3">
    <source>
        <dbReference type="EMBL" id="OUT20141.1"/>
    </source>
</evidence>
<evidence type="ECO:0000313" key="6">
    <source>
        <dbReference type="Proteomes" id="UP000195871"/>
    </source>
</evidence>
<comment type="caution">
    <text evidence="1">The sequence shown here is derived from an EMBL/GenBank/DDBJ whole genome shotgun (WGS) entry which is preliminary data.</text>
</comment>
<dbReference type="GO" id="GO:0004386">
    <property type="term" value="F:helicase activity"/>
    <property type="evidence" value="ECO:0007669"/>
    <property type="project" value="UniProtKB-KW"/>
</dbReference>
<dbReference type="Proteomes" id="UP000195871">
    <property type="component" value="Unassembled WGS sequence"/>
</dbReference>
<dbReference type="Proteomes" id="UP000029867">
    <property type="component" value="Unassembled WGS sequence"/>
</dbReference>